<sequence length="80" mass="8925">MIPWAGESFYSFCGPKLATTIRFGKCSADAEMRRDLPYTIYSLVGQLLGCWPGGGIIEWKCVQASYSVAIQISFICYWTA</sequence>
<dbReference type="EMBL" id="AFRT01001006">
    <property type="protein sequence ID" value="ELU41658.1"/>
    <property type="molecule type" value="Genomic_DNA"/>
</dbReference>
<comment type="caution">
    <text evidence="1">The sequence shown here is derived from an EMBL/GenBank/DDBJ whole genome shotgun (WGS) entry which is preliminary data.</text>
</comment>
<name>L8WY08_THACA</name>
<protein>
    <submittedName>
        <fullName evidence="1">Uncharacterized protein</fullName>
    </submittedName>
</protein>
<reference evidence="1 2" key="1">
    <citation type="journal article" date="2013" name="Nat. Commun.">
        <title>The evolution and pathogenic mechanisms of the rice sheath blight pathogen.</title>
        <authorList>
            <person name="Zheng A."/>
            <person name="Lin R."/>
            <person name="Xu L."/>
            <person name="Qin P."/>
            <person name="Tang C."/>
            <person name="Ai P."/>
            <person name="Zhang D."/>
            <person name="Liu Y."/>
            <person name="Sun Z."/>
            <person name="Feng H."/>
            <person name="Wang Y."/>
            <person name="Chen Y."/>
            <person name="Liang X."/>
            <person name="Fu R."/>
            <person name="Li Q."/>
            <person name="Zhang J."/>
            <person name="Yu X."/>
            <person name="Xie Z."/>
            <person name="Ding L."/>
            <person name="Guan P."/>
            <person name="Tang J."/>
            <person name="Liang Y."/>
            <person name="Wang S."/>
            <person name="Deng Q."/>
            <person name="Li S."/>
            <person name="Zhu J."/>
            <person name="Wang L."/>
            <person name="Liu H."/>
            <person name="Li P."/>
        </authorList>
    </citation>
    <scope>NUCLEOTIDE SEQUENCE [LARGE SCALE GENOMIC DNA]</scope>
    <source>
        <strain evidence="2">AG-1 IA</strain>
    </source>
</reference>
<evidence type="ECO:0000313" key="2">
    <source>
        <dbReference type="Proteomes" id="UP000011668"/>
    </source>
</evidence>
<evidence type="ECO:0000313" key="1">
    <source>
        <dbReference type="EMBL" id="ELU41658.1"/>
    </source>
</evidence>
<accession>L8WY08</accession>
<proteinExistence type="predicted"/>
<gene>
    <name evidence="1" type="ORF">AG1IA_04319</name>
</gene>
<dbReference type="HOGENOM" id="CLU_2591413_0_0_1"/>
<keyword evidence="2" id="KW-1185">Reference proteome</keyword>
<dbReference type="AlphaFoldDB" id="L8WY08"/>
<dbReference type="Proteomes" id="UP000011668">
    <property type="component" value="Unassembled WGS sequence"/>
</dbReference>
<organism evidence="1 2">
    <name type="scientific">Thanatephorus cucumeris (strain AG1-IA)</name>
    <name type="common">Rice sheath blight fungus</name>
    <name type="synonym">Rhizoctonia solani</name>
    <dbReference type="NCBI Taxonomy" id="983506"/>
    <lineage>
        <taxon>Eukaryota</taxon>
        <taxon>Fungi</taxon>
        <taxon>Dikarya</taxon>
        <taxon>Basidiomycota</taxon>
        <taxon>Agaricomycotina</taxon>
        <taxon>Agaricomycetes</taxon>
        <taxon>Cantharellales</taxon>
        <taxon>Ceratobasidiaceae</taxon>
        <taxon>Rhizoctonia</taxon>
        <taxon>Rhizoctonia solani AG-1</taxon>
    </lineage>
</organism>